<sequence>MKKASYLLVIVLCSFYLLAGWDSAVQADAAKADETEIGYHIYAILPENQKNPDSSFFDLQMKPGQKQTIEVAVANTSVEDQTYTIEINPAYTNDQGFIDYSEKKETEEKQRELTIDHIATYEKKITVPKGQTEKVPITLTMPEEAYKGELLAGIKVSKVKKQTNQVGIANTYSYLLGLRLTESDQKIQRKIGVKKIEPTIAFGKASVAIDLINPVREAYGHLTYHVEIKNEETGKKINEKTYSGLQLAPVSTYHFSIDWDDEQLVAGNYQLVLTIEDKKDNQWTFHRNFAISPDAAKQVNTVVVQENRFPYQALLIGIVGLIIGAISIFCITKWKNKRRTRRKL</sequence>
<reference evidence="6" key="1">
    <citation type="submission" date="2017-05" db="EMBL/GenBank/DDBJ databases">
        <title>The Genome Sequence of EEnterococcus faecalis 9F2_4866.</title>
        <authorList>
            <consortium name="The Broad Institute Genomics Platform"/>
            <consortium name="The Broad Institute Genomic Center for Infectious Diseases"/>
            <person name="Earl A."/>
            <person name="Manson A."/>
            <person name="Schwartman J."/>
            <person name="Gilmore M."/>
            <person name="Abouelleil A."/>
            <person name="Cao P."/>
            <person name="Chapman S."/>
            <person name="Cusick C."/>
            <person name="Shea T."/>
            <person name="Young S."/>
            <person name="Neafsey D."/>
            <person name="Nusbaum C."/>
            <person name="Birren B."/>
        </authorList>
    </citation>
    <scope>NUCLEOTIDE SEQUENCE [LARGE SCALE GENOMIC DNA]</scope>
    <source>
        <strain evidence="6">12C11_DIV0727</strain>
    </source>
</reference>
<keyword evidence="1" id="KW-0812">Transmembrane</keyword>
<evidence type="ECO:0000259" key="4">
    <source>
        <dbReference type="Pfam" id="PF11797"/>
    </source>
</evidence>
<dbReference type="Pfam" id="PF11797">
    <property type="entry name" value="WxLIP_HBD"/>
    <property type="match status" value="1"/>
</dbReference>
<evidence type="ECO:0000259" key="3">
    <source>
        <dbReference type="Pfam" id="PF06030"/>
    </source>
</evidence>
<evidence type="ECO:0000256" key="2">
    <source>
        <dbReference type="SAM" id="SignalP"/>
    </source>
</evidence>
<feature type="domain" description="WxL Interacting Protein host binding" evidence="4">
    <location>
        <begin position="164"/>
        <end position="300"/>
    </location>
</feature>
<protein>
    <recommendedName>
        <fullName evidence="7">DUF3324 domain-containing protein</fullName>
    </recommendedName>
</protein>
<evidence type="ECO:0008006" key="7">
    <source>
        <dbReference type="Google" id="ProtNLM"/>
    </source>
</evidence>
<keyword evidence="2" id="KW-0732">Signal</keyword>
<evidence type="ECO:0000313" key="5">
    <source>
        <dbReference type="EMBL" id="WYJ86884.1"/>
    </source>
</evidence>
<feature type="chain" id="PRO_5046017452" description="DUF3324 domain-containing protein" evidence="2">
    <location>
        <begin position="20"/>
        <end position="344"/>
    </location>
</feature>
<gene>
    <name evidence="5" type="ORF">A5866_001968</name>
</gene>
<feature type="transmembrane region" description="Helical" evidence="1">
    <location>
        <begin position="309"/>
        <end position="332"/>
    </location>
</feature>
<dbReference type="Gene3D" id="2.60.40.1710">
    <property type="entry name" value="Subtilisin-like superfamily"/>
    <property type="match status" value="1"/>
</dbReference>
<dbReference type="EMBL" id="CP147248">
    <property type="protein sequence ID" value="WYJ86884.1"/>
    <property type="molecule type" value="Genomic_DNA"/>
</dbReference>
<feature type="signal peptide" evidence="2">
    <location>
        <begin position="1"/>
        <end position="19"/>
    </location>
</feature>
<keyword evidence="1" id="KW-1133">Transmembrane helix</keyword>
<evidence type="ECO:0000313" key="6">
    <source>
        <dbReference type="Proteomes" id="UP000195080"/>
    </source>
</evidence>
<dbReference type="Proteomes" id="UP000195080">
    <property type="component" value="Chromosome"/>
</dbReference>
<evidence type="ECO:0000256" key="1">
    <source>
        <dbReference type="SAM" id="Phobius"/>
    </source>
</evidence>
<dbReference type="RefSeq" id="WP_086443653.1">
    <property type="nucleotide sequence ID" value="NZ_CP147248.1"/>
</dbReference>
<proteinExistence type="predicted"/>
<reference evidence="5 6" key="2">
    <citation type="submission" date="2024-03" db="EMBL/GenBank/DDBJ databases">
        <title>The Genome Sequence of Enterococcus sp. DIV0727d.</title>
        <authorList>
            <consortium name="The Broad Institute Genomics Platform"/>
            <consortium name="The Broad Institute Microbial Omics Core"/>
            <consortium name="The Broad Institute Genomic Center for Infectious Diseases"/>
            <person name="Earl A."/>
            <person name="Manson A."/>
            <person name="Gilmore M."/>
            <person name="Schwartman J."/>
            <person name="Shea T."/>
            <person name="Abouelleil A."/>
            <person name="Cao P."/>
            <person name="Chapman S."/>
            <person name="Cusick C."/>
            <person name="Young S."/>
            <person name="Neafsey D."/>
            <person name="Nusbaum C."/>
            <person name="Birren B."/>
        </authorList>
    </citation>
    <scope>NUCLEOTIDE SEQUENCE [LARGE SCALE GENOMIC DNA]</scope>
    <source>
        <strain evidence="5 6">12C11_DIV0727</strain>
    </source>
</reference>
<accession>A0ABZ2T7V1</accession>
<keyword evidence="6" id="KW-1185">Reference proteome</keyword>
<keyword evidence="1" id="KW-0472">Membrane</keyword>
<dbReference type="InterPro" id="IPR010317">
    <property type="entry name" value="WxLIP_PGBD"/>
</dbReference>
<name>A0ABZ2T7V1_9ENTE</name>
<dbReference type="InterPro" id="IPR021759">
    <property type="entry name" value="WxLIP_HBD"/>
</dbReference>
<dbReference type="Pfam" id="PF06030">
    <property type="entry name" value="WxLIP_PGBD"/>
    <property type="match status" value="1"/>
</dbReference>
<feature type="domain" description="WxL Interacting Protein peptidoglycan binding" evidence="3">
    <location>
        <begin position="39"/>
        <end position="157"/>
    </location>
</feature>
<organism evidence="5 6">
    <name type="scientific">Candidatus Enterococcus lemimoniae</name>
    <dbReference type="NCBI Taxonomy" id="1834167"/>
    <lineage>
        <taxon>Bacteria</taxon>
        <taxon>Bacillati</taxon>
        <taxon>Bacillota</taxon>
        <taxon>Bacilli</taxon>
        <taxon>Lactobacillales</taxon>
        <taxon>Enterococcaceae</taxon>
        <taxon>Enterococcus</taxon>
    </lineage>
</organism>